<accession>A0ABV2KJY4</accession>
<gene>
    <name evidence="2" type="ORF">ABID44_001705</name>
</gene>
<dbReference type="SUPFAM" id="SSF52129">
    <property type="entry name" value="Caspase-like"/>
    <property type="match status" value="1"/>
</dbReference>
<dbReference type="Gene3D" id="3.40.50.1460">
    <property type="match status" value="1"/>
</dbReference>
<dbReference type="InterPro" id="IPR052039">
    <property type="entry name" value="Caspase-related_regulators"/>
</dbReference>
<dbReference type="PANTHER" id="PTHR22576:SF37">
    <property type="entry name" value="MUCOSA-ASSOCIATED LYMPHOID TISSUE LYMPHOMA TRANSLOCATION PROTEIN 1"/>
    <property type="match status" value="1"/>
</dbReference>
<evidence type="ECO:0000313" key="3">
    <source>
        <dbReference type="Proteomes" id="UP001549143"/>
    </source>
</evidence>
<dbReference type="RefSeq" id="WP_354151250.1">
    <property type="nucleotide sequence ID" value="NZ_JBEPMN010000004.1"/>
</dbReference>
<organism evidence="2 3">
    <name type="scientific">Aquamicrobium ahrensii</name>
    <dbReference type="NCBI Taxonomy" id="469551"/>
    <lineage>
        <taxon>Bacteria</taxon>
        <taxon>Pseudomonadati</taxon>
        <taxon>Pseudomonadota</taxon>
        <taxon>Alphaproteobacteria</taxon>
        <taxon>Hyphomicrobiales</taxon>
        <taxon>Phyllobacteriaceae</taxon>
        <taxon>Aquamicrobium</taxon>
    </lineage>
</organism>
<dbReference type="EMBL" id="JBEPMN010000004">
    <property type="protein sequence ID" value="MET3661385.1"/>
    <property type="molecule type" value="Genomic_DNA"/>
</dbReference>
<proteinExistence type="predicted"/>
<dbReference type="InterPro" id="IPR011600">
    <property type="entry name" value="Pept_C14_caspase"/>
</dbReference>
<evidence type="ECO:0000313" key="2">
    <source>
        <dbReference type="EMBL" id="MET3661385.1"/>
    </source>
</evidence>
<keyword evidence="3" id="KW-1185">Reference proteome</keyword>
<comment type="caution">
    <text evidence="2">The sequence shown here is derived from an EMBL/GenBank/DDBJ whole genome shotgun (WGS) entry which is preliminary data.</text>
</comment>
<dbReference type="Proteomes" id="UP001549143">
    <property type="component" value="Unassembled WGS sequence"/>
</dbReference>
<evidence type="ECO:0000259" key="1">
    <source>
        <dbReference type="Pfam" id="PF00656"/>
    </source>
</evidence>
<reference evidence="2 3" key="1">
    <citation type="submission" date="2024-06" db="EMBL/GenBank/DDBJ databases">
        <title>Genomic Encyclopedia of Type Strains, Phase IV (KMG-IV): sequencing the most valuable type-strain genomes for metagenomic binning, comparative biology and taxonomic classification.</title>
        <authorList>
            <person name="Goeker M."/>
        </authorList>
    </citation>
    <scope>NUCLEOTIDE SEQUENCE [LARGE SCALE GENOMIC DNA]</scope>
    <source>
        <strain evidence="2 3">DSM 19730</strain>
    </source>
</reference>
<name>A0ABV2KJY4_9HYPH</name>
<protein>
    <recommendedName>
        <fullName evidence="1">Peptidase C14 caspase domain-containing protein</fullName>
    </recommendedName>
</protein>
<sequence>MRKALVVGIDHYDNISPLSGCVNDAYAVKGMLERDADGSVNFQTPRLMVGTGPGHGVARRDLREAVRELFQDRSDVALFYFAGHGYIDETGGFLCSSDNTDGNDGFPLSELMTFANNSHATNKVIILDSCHSGAVGGSHIHNAFSEIKDGTTILTASNKDQYAMEVVGGGAGVFTTLLVDALNGSAANLLGEVTPGSVYAHIDQSLGTWGQRPVFKTNVQKFISLRKADPPIPLQDLHALTMHFPAPGFQLQLDPAYEPERNEEQKNDPAIPPPDPAKTAVFAMLQRYVRVNLLKPVDAPHMWHAAMESKACELTVLGEHYRRLVEQGLI</sequence>
<dbReference type="InterPro" id="IPR029030">
    <property type="entry name" value="Caspase-like_dom_sf"/>
</dbReference>
<dbReference type="Pfam" id="PF00656">
    <property type="entry name" value="Peptidase_C14"/>
    <property type="match status" value="1"/>
</dbReference>
<feature type="domain" description="Peptidase C14 caspase" evidence="1">
    <location>
        <begin position="1"/>
        <end position="204"/>
    </location>
</feature>
<dbReference type="PANTHER" id="PTHR22576">
    <property type="entry name" value="MUCOSA ASSOCIATED LYMPHOID TISSUE LYMPHOMA TRANSLOCATION PROTEIN 1/PARACASPASE"/>
    <property type="match status" value="1"/>
</dbReference>